<accession>W9R909</accession>
<dbReference type="Proteomes" id="UP000030645">
    <property type="component" value="Unassembled WGS sequence"/>
</dbReference>
<sequence>MSGRNRLTKTVPPPSPIPTGRGSRSASNEPFDQFLDGSLHVPALSLPETSAIRRSVPAEIDLQSLVSGDEDSVDRIVRSAKNFGVFRIVGHGISVADLRSLIGGGERVLGQSERESAGEVRRVFRERILWIGSGIESLESVRRFVGDIERYRDLR</sequence>
<protein>
    <recommendedName>
        <fullName evidence="4">Non-haem dioxygenase N-terminal domain-containing protein</fullName>
    </recommendedName>
</protein>
<dbReference type="KEGG" id="mnt:21404796"/>
<evidence type="ECO:0008006" key="4">
    <source>
        <dbReference type="Google" id="ProtNLM"/>
    </source>
</evidence>
<dbReference type="OrthoDB" id="1523082at2759"/>
<dbReference type="PANTHER" id="PTHR34945">
    <property type="entry name" value="2-OXOGLUTARATE (2OG) AND FE(II)-DEPENDENT OXYGENASE SUPERFAMILY PROTEIN"/>
    <property type="match status" value="1"/>
</dbReference>
<dbReference type="eggNOG" id="ENOG502RRSW">
    <property type="taxonomic scope" value="Eukaryota"/>
</dbReference>
<organism evidence="2 3">
    <name type="scientific">Morus notabilis</name>
    <dbReference type="NCBI Taxonomy" id="981085"/>
    <lineage>
        <taxon>Eukaryota</taxon>
        <taxon>Viridiplantae</taxon>
        <taxon>Streptophyta</taxon>
        <taxon>Embryophyta</taxon>
        <taxon>Tracheophyta</taxon>
        <taxon>Spermatophyta</taxon>
        <taxon>Magnoliopsida</taxon>
        <taxon>eudicotyledons</taxon>
        <taxon>Gunneridae</taxon>
        <taxon>Pentapetalae</taxon>
        <taxon>rosids</taxon>
        <taxon>fabids</taxon>
        <taxon>Rosales</taxon>
        <taxon>Moraceae</taxon>
        <taxon>Moreae</taxon>
        <taxon>Morus</taxon>
    </lineage>
</organism>
<dbReference type="SUPFAM" id="SSF51197">
    <property type="entry name" value="Clavaminate synthase-like"/>
    <property type="match status" value="1"/>
</dbReference>
<reference evidence="3" key="1">
    <citation type="submission" date="2013-01" db="EMBL/GenBank/DDBJ databases">
        <title>Draft Genome Sequence of a Mulberry Tree, Morus notabilis C.K. Schneid.</title>
        <authorList>
            <person name="He N."/>
            <person name="Zhao S."/>
        </authorList>
    </citation>
    <scope>NUCLEOTIDE SEQUENCE</scope>
</reference>
<proteinExistence type="predicted"/>
<feature type="region of interest" description="Disordered" evidence="1">
    <location>
        <begin position="1"/>
        <end position="33"/>
    </location>
</feature>
<dbReference type="STRING" id="981085.W9R909"/>
<name>W9R909_9ROSA</name>
<keyword evidence="3" id="KW-1185">Reference proteome</keyword>
<evidence type="ECO:0000256" key="1">
    <source>
        <dbReference type="SAM" id="MobiDB-lite"/>
    </source>
</evidence>
<dbReference type="AlphaFoldDB" id="W9R909"/>
<gene>
    <name evidence="2" type="ORF">L484_021959</name>
</gene>
<dbReference type="EMBL" id="KE343820">
    <property type="protein sequence ID" value="EXB42367.1"/>
    <property type="molecule type" value="Genomic_DNA"/>
</dbReference>
<evidence type="ECO:0000313" key="2">
    <source>
        <dbReference type="EMBL" id="EXB42367.1"/>
    </source>
</evidence>
<evidence type="ECO:0000313" key="3">
    <source>
        <dbReference type="Proteomes" id="UP000030645"/>
    </source>
</evidence>
<dbReference type="PANTHER" id="PTHR34945:SF4">
    <property type="entry name" value="2-OXOGLUTARATE (2OG) AND FE(II)-DEPENDENT OXYGENASE SUPERFAMILY PROTEIN"/>
    <property type="match status" value="1"/>
</dbReference>